<dbReference type="InterPro" id="IPR029058">
    <property type="entry name" value="AB_hydrolase_fold"/>
</dbReference>
<protein>
    <submittedName>
        <fullName evidence="1">Alpha/beta hydrolase</fullName>
    </submittedName>
</protein>
<evidence type="ECO:0000313" key="1">
    <source>
        <dbReference type="EMBL" id="TMU56619.1"/>
    </source>
</evidence>
<proteinExistence type="predicted"/>
<dbReference type="SUPFAM" id="SSF53474">
    <property type="entry name" value="alpha/beta-Hydrolases"/>
    <property type="match status" value="1"/>
</dbReference>
<accession>A0ABY2WQ04</accession>
<keyword evidence="1" id="KW-0378">Hydrolase</keyword>
<organism evidence="1 2">
    <name type="scientific">Flagellimonas algicola</name>
    <dbReference type="NCBI Taxonomy" id="2583815"/>
    <lineage>
        <taxon>Bacteria</taxon>
        <taxon>Pseudomonadati</taxon>
        <taxon>Bacteroidota</taxon>
        <taxon>Flavobacteriia</taxon>
        <taxon>Flavobacteriales</taxon>
        <taxon>Flavobacteriaceae</taxon>
        <taxon>Flagellimonas</taxon>
    </lineage>
</organism>
<reference evidence="1 2" key="1">
    <citation type="submission" date="2019-05" db="EMBL/GenBank/DDBJ databases">
        <title>Flagellimonas sp. AsT0115, sp. nov., isolated from a marine red algae, Asparagopsis taxiformis.</title>
        <authorList>
            <person name="Kim J."/>
            <person name="Jeong S.E."/>
            <person name="Jeon C.O."/>
        </authorList>
    </citation>
    <scope>NUCLEOTIDE SEQUENCE [LARGE SCALE GENOMIC DNA]</scope>
    <source>
        <strain evidence="1 2">AsT0115</strain>
    </source>
</reference>
<comment type="caution">
    <text evidence="1">The sequence shown here is derived from an EMBL/GenBank/DDBJ whole genome shotgun (WGS) entry which is preliminary data.</text>
</comment>
<evidence type="ECO:0000313" key="2">
    <source>
        <dbReference type="Proteomes" id="UP000751614"/>
    </source>
</evidence>
<dbReference type="Gene3D" id="3.40.50.1820">
    <property type="entry name" value="alpha/beta hydrolase"/>
    <property type="match status" value="1"/>
</dbReference>
<dbReference type="PROSITE" id="PS51257">
    <property type="entry name" value="PROKAR_LIPOPROTEIN"/>
    <property type="match status" value="1"/>
</dbReference>
<dbReference type="EMBL" id="VCNI01000001">
    <property type="protein sequence ID" value="TMU56619.1"/>
    <property type="molecule type" value="Genomic_DNA"/>
</dbReference>
<sequence length="262" mass="29153">MRTWSITVIGALLLMGSCRKEVKQETVTEPELSREISFYTPDSIQIFGDLYELDKHGKTILLFHQGGSNARGEYEPIIPTLIQKGYNILAIDQRVGGQFYGNYNRTLANIPTNGFGDGYGYCDAYNNLESALDFIIDSGFTGDKIVWGSSYSASLGIHLANNRQQDIRAVLAFSPASGNSMKDCLPNAHFETIKIPLLLLRPPHEMERETSKLQSELAKTHGHKTFVPQHGVHGSSMLVASRVGSNVDETWKVVFSFLDTYQ</sequence>
<keyword evidence="2" id="KW-1185">Reference proteome</keyword>
<dbReference type="GO" id="GO:0016787">
    <property type="term" value="F:hydrolase activity"/>
    <property type="evidence" value="ECO:0007669"/>
    <property type="project" value="UniProtKB-KW"/>
</dbReference>
<gene>
    <name evidence="1" type="ORF">FGG15_03505</name>
</gene>
<dbReference type="RefSeq" id="WP_138833257.1">
    <property type="nucleotide sequence ID" value="NZ_VCNI01000001.1"/>
</dbReference>
<dbReference type="Proteomes" id="UP000751614">
    <property type="component" value="Unassembled WGS sequence"/>
</dbReference>
<name>A0ABY2WQ04_9FLAO</name>